<dbReference type="SUPFAM" id="SSF52540">
    <property type="entry name" value="P-loop containing nucleoside triphosphate hydrolases"/>
    <property type="match status" value="1"/>
</dbReference>
<dbReference type="PANTHER" id="PTHR42788:SF13">
    <property type="entry name" value="ALIPHATIC SULFONATES IMPORT ATP-BINDING PROTEIN SSUB"/>
    <property type="match status" value="1"/>
</dbReference>
<keyword evidence="3" id="KW-0472">Membrane</keyword>
<evidence type="ECO:0000256" key="1">
    <source>
        <dbReference type="ARBA" id="ARBA00005417"/>
    </source>
</evidence>
<evidence type="ECO:0000256" key="5">
    <source>
        <dbReference type="ARBA" id="ARBA00022840"/>
    </source>
</evidence>
<dbReference type="InterPro" id="IPR050166">
    <property type="entry name" value="ABC_transporter_ATP-bind"/>
</dbReference>
<evidence type="ECO:0000313" key="7">
    <source>
        <dbReference type="EMBL" id="MBB5201117.1"/>
    </source>
</evidence>
<dbReference type="SMART" id="SM00382">
    <property type="entry name" value="AAA"/>
    <property type="match status" value="1"/>
</dbReference>
<comment type="similarity">
    <text evidence="1">Belongs to the ABC transporter superfamily.</text>
</comment>
<dbReference type="Pfam" id="PF00005">
    <property type="entry name" value="ABC_tran"/>
    <property type="match status" value="1"/>
</dbReference>
<dbReference type="Gene3D" id="3.40.50.300">
    <property type="entry name" value="P-loop containing nucleotide triphosphate hydrolases"/>
    <property type="match status" value="1"/>
</dbReference>
<feature type="domain" description="ABC transporter" evidence="6">
    <location>
        <begin position="24"/>
        <end position="263"/>
    </location>
</feature>
<keyword evidence="8" id="KW-1185">Reference proteome</keyword>
<keyword evidence="5 7" id="KW-0067">ATP-binding</keyword>
<dbReference type="Proteomes" id="UP000571084">
    <property type="component" value="Unassembled WGS sequence"/>
</dbReference>
<keyword evidence="3" id="KW-1003">Cell membrane</keyword>
<gene>
    <name evidence="7" type="ORF">HNR39_002966</name>
</gene>
<name>A0A840RRK9_9BURK</name>
<dbReference type="PANTHER" id="PTHR42788">
    <property type="entry name" value="TAURINE IMPORT ATP-BINDING PROTEIN-RELATED"/>
    <property type="match status" value="1"/>
</dbReference>
<organism evidence="7 8">
    <name type="scientific">Glaciimonas immobilis</name>
    <dbReference type="NCBI Taxonomy" id="728004"/>
    <lineage>
        <taxon>Bacteria</taxon>
        <taxon>Pseudomonadati</taxon>
        <taxon>Pseudomonadota</taxon>
        <taxon>Betaproteobacteria</taxon>
        <taxon>Burkholderiales</taxon>
        <taxon>Oxalobacteraceae</taxon>
        <taxon>Glaciimonas</taxon>
    </lineage>
</organism>
<dbReference type="PROSITE" id="PS50893">
    <property type="entry name" value="ABC_TRANSPORTER_2"/>
    <property type="match status" value="1"/>
</dbReference>
<dbReference type="InterPro" id="IPR003439">
    <property type="entry name" value="ABC_transporter-like_ATP-bd"/>
</dbReference>
<dbReference type="RefSeq" id="WP_245182436.1">
    <property type="nucleotide sequence ID" value="NZ_JAAOZT010000012.1"/>
</dbReference>
<dbReference type="InterPro" id="IPR003593">
    <property type="entry name" value="AAA+_ATPase"/>
</dbReference>
<evidence type="ECO:0000256" key="4">
    <source>
        <dbReference type="ARBA" id="ARBA00022741"/>
    </source>
</evidence>
<evidence type="ECO:0000256" key="3">
    <source>
        <dbReference type="ARBA" id="ARBA00022475"/>
    </source>
</evidence>
<keyword evidence="2" id="KW-0813">Transport</keyword>
<dbReference type="CDD" id="cd03293">
    <property type="entry name" value="ABC_NrtD_SsuB_transporters"/>
    <property type="match status" value="1"/>
</dbReference>
<dbReference type="EMBL" id="JACHHQ010000006">
    <property type="protein sequence ID" value="MBB5201117.1"/>
    <property type="molecule type" value="Genomic_DNA"/>
</dbReference>
<sequence>MSTILMPPQASTRPQIQTASRGAIRIEDVVKIYDPDGASVMAVDHCSLDIPAGEICMIVGPSGCGKTTLLNAIAGFHSISSGKIFLDGEMLCGPKKPQAEPGSDRIVVFQNGALFPWKSNLENVAFGPLMQRKMPKKEIYEKARSMMADAGLSGTEHNFPGEVSSGLRRRVEIVRALMNDPKVLLFDEPYRALDSLTKSVMHEALLEIYYKNKVTIFFITHDLEEAIFLGHRLVIMTSRPCRPKKILNVDIPHPRDYGVLTSLRFRQLMEETIEVVHEEAKKSFAAGEKEG</sequence>
<evidence type="ECO:0000256" key="2">
    <source>
        <dbReference type="ARBA" id="ARBA00022448"/>
    </source>
</evidence>
<accession>A0A840RRK9</accession>
<proteinExistence type="inferred from homology"/>
<dbReference type="GO" id="GO:0016887">
    <property type="term" value="F:ATP hydrolysis activity"/>
    <property type="evidence" value="ECO:0007669"/>
    <property type="project" value="InterPro"/>
</dbReference>
<dbReference type="GO" id="GO:0005524">
    <property type="term" value="F:ATP binding"/>
    <property type="evidence" value="ECO:0007669"/>
    <property type="project" value="UniProtKB-KW"/>
</dbReference>
<dbReference type="AlphaFoldDB" id="A0A840RRK9"/>
<evidence type="ECO:0000313" key="8">
    <source>
        <dbReference type="Proteomes" id="UP000571084"/>
    </source>
</evidence>
<keyword evidence="4" id="KW-0547">Nucleotide-binding</keyword>
<protein>
    <submittedName>
        <fullName evidence="7">NitT/TauT family transport system ATP-binding protein</fullName>
    </submittedName>
</protein>
<evidence type="ECO:0000259" key="6">
    <source>
        <dbReference type="PROSITE" id="PS50893"/>
    </source>
</evidence>
<reference evidence="7 8" key="1">
    <citation type="submission" date="2020-08" db="EMBL/GenBank/DDBJ databases">
        <title>Genomic Encyclopedia of Type Strains, Phase IV (KMG-IV): sequencing the most valuable type-strain genomes for metagenomic binning, comparative biology and taxonomic classification.</title>
        <authorList>
            <person name="Goeker M."/>
        </authorList>
    </citation>
    <scope>NUCLEOTIDE SEQUENCE [LARGE SCALE GENOMIC DNA]</scope>
    <source>
        <strain evidence="7 8">DSM 23240</strain>
    </source>
</reference>
<dbReference type="InterPro" id="IPR027417">
    <property type="entry name" value="P-loop_NTPase"/>
</dbReference>
<comment type="caution">
    <text evidence="7">The sequence shown here is derived from an EMBL/GenBank/DDBJ whole genome shotgun (WGS) entry which is preliminary data.</text>
</comment>